<gene>
    <name evidence="2" type="ORF">K435DRAFT_760264</name>
</gene>
<dbReference type="PROSITE" id="PS50006">
    <property type="entry name" value="FHA_DOMAIN"/>
    <property type="match status" value="1"/>
</dbReference>
<dbReference type="OrthoDB" id="687730at2759"/>
<dbReference type="Proteomes" id="UP000297245">
    <property type="component" value="Unassembled WGS sequence"/>
</dbReference>
<dbReference type="Gene3D" id="2.60.200.20">
    <property type="match status" value="1"/>
</dbReference>
<dbReference type="InterPro" id="IPR008984">
    <property type="entry name" value="SMAD_FHA_dom_sf"/>
</dbReference>
<dbReference type="InterPro" id="IPR000253">
    <property type="entry name" value="FHA_dom"/>
</dbReference>
<dbReference type="Pfam" id="PF00498">
    <property type="entry name" value="FHA"/>
    <property type="match status" value="1"/>
</dbReference>
<evidence type="ECO:0000313" key="2">
    <source>
        <dbReference type="EMBL" id="THU90542.1"/>
    </source>
</evidence>
<dbReference type="SUPFAM" id="SSF49879">
    <property type="entry name" value="SMAD/FHA domain"/>
    <property type="match status" value="1"/>
</dbReference>
<proteinExistence type="predicted"/>
<accession>A0A4S8LMJ4</accession>
<reference evidence="2 3" key="1">
    <citation type="journal article" date="2019" name="Nat. Ecol. Evol.">
        <title>Megaphylogeny resolves global patterns of mushroom evolution.</title>
        <authorList>
            <person name="Varga T."/>
            <person name="Krizsan K."/>
            <person name="Foldi C."/>
            <person name="Dima B."/>
            <person name="Sanchez-Garcia M."/>
            <person name="Sanchez-Ramirez S."/>
            <person name="Szollosi G.J."/>
            <person name="Szarkandi J.G."/>
            <person name="Papp V."/>
            <person name="Albert L."/>
            <person name="Andreopoulos W."/>
            <person name="Angelini C."/>
            <person name="Antonin V."/>
            <person name="Barry K.W."/>
            <person name="Bougher N.L."/>
            <person name="Buchanan P."/>
            <person name="Buyck B."/>
            <person name="Bense V."/>
            <person name="Catcheside P."/>
            <person name="Chovatia M."/>
            <person name="Cooper J."/>
            <person name="Damon W."/>
            <person name="Desjardin D."/>
            <person name="Finy P."/>
            <person name="Geml J."/>
            <person name="Haridas S."/>
            <person name="Hughes K."/>
            <person name="Justo A."/>
            <person name="Karasinski D."/>
            <person name="Kautmanova I."/>
            <person name="Kiss B."/>
            <person name="Kocsube S."/>
            <person name="Kotiranta H."/>
            <person name="LaButti K.M."/>
            <person name="Lechner B.E."/>
            <person name="Liimatainen K."/>
            <person name="Lipzen A."/>
            <person name="Lukacs Z."/>
            <person name="Mihaltcheva S."/>
            <person name="Morgado L.N."/>
            <person name="Niskanen T."/>
            <person name="Noordeloos M.E."/>
            <person name="Ohm R.A."/>
            <person name="Ortiz-Santana B."/>
            <person name="Ovrebo C."/>
            <person name="Racz N."/>
            <person name="Riley R."/>
            <person name="Savchenko A."/>
            <person name="Shiryaev A."/>
            <person name="Soop K."/>
            <person name="Spirin V."/>
            <person name="Szebenyi C."/>
            <person name="Tomsovsky M."/>
            <person name="Tulloss R.E."/>
            <person name="Uehling J."/>
            <person name="Grigoriev I.V."/>
            <person name="Vagvolgyi C."/>
            <person name="Papp T."/>
            <person name="Martin F.M."/>
            <person name="Miettinen O."/>
            <person name="Hibbett D.S."/>
            <person name="Nagy L.G."/>
        </authorList>
    </citation>
    <scope>NUCLEOTIDE SEQUENCE [LARGE SCALE GENOMIC DNA]</scope>
    <source>
        <strain evidence="2 3">CBS 962.96</strain>
    </source>
</reference>
<dbReference type="AlphaFoldDB" id="A0A4S8LMJ4"/>
<name>A0A4S8LMJ4_DENBC</name>
<evidence type="ECO:0000259" key="1">
    <source>
        <dbReference type="PROSITE" id="PS50006"/>
    </source>
</evidence>
<organism evidence="2 3">
    <name type="scientific">Dendrothele bispora (strain CBS 962.96)</name>
    <dbReference type="NCBI Taxonomy" id="1314807"/>
    <lineage>
        <taxon>Eukaryota</taxon>
        <taxon>Fungi</taxon>
        <taxon>Dikarya</taxon>
        <taxon>Basidiomycota</taxon>
        <taxon>Agaricomycotina</taxon>
        <taxon>Agaricomycetes</taxon>
        <taxon>Agaricomycetidae</taxon>
        <taxon>Agaricales</taxon>
        <taxon>Agaricales incertae sedis</taxon>
        <taxon>Dendrothele</taxon>
    </lineage>
</organism>
<dbReference type="EMBL" id="ML179332">
    <property type="protein sequence ID" value="THU90542.1"/>
    <property type="molecule type" value="Genomic_DNA"/>
</dbReference>
<evidence type="ECO:0000313" key="3">
    <source>
        <dbReference type="Proteomes" id="UP000297245"/>
    </source>
</evidence>
<sequence length="160" mass="17305">MSIPTPPMINLKATADSFHFPEKFIFLQGAEYPPTILGLQSHPTHGQLASRRALPTNGYFGQTVSSSRSTVSPIALGANHAQVWTASDQIFIEDTDSSFGTFINDERLGSGTPRPLKTGDILRLGIQLTRSSDTPENVTNEQLRPIIAKVILTGIPGAYV</sequence>
<keyword evidence="3" id="KW-1185">Reference proteome</keyword>
<feature type="domain" description="FHA" evidence="1">
    <location>
        <begin position="58"/>
        <end position="108"/>
    </location>
</feature>
<protein>
    <recommendedName>
        <fullName evidence="1">FHA domain-containing protein</fullName>
    </recommendedName>
</protein>